<dbReference type="InterPro" id="IPR001789">
    <property type="entry name" value="Sig_transdc_resp-reg_receiver"/>
</dbReference>
<proteinExistence type="predicted"/>
<dbReference type="Proteomes" id="UP000432089">
    <property type="component" value="Unassembled WGS sequence"/>
</dbReference>
<name>A0A7V7PKB6_9HYPH</name>
<evidence type="ECO:0000313" key="3">
    <source>
        <dbReference type="EMBL" id="KAB0676200.1"/>
    </source>
</evidence>
<keyword evidence="4" id="KW-1185">Reference proteome</keyword>
<feature type="modified residue" description="4-aspartylphosphate" evidence="1">
    <location>
        <position position="125"/>
    </location>
</feature>
<dbReference type="Pfam" id="PF00072">
    <property type="entry name" value="Response_reg"/>
    <property type="match status" value="1"/>
</dbReference>
<dbReference type="GO" id="GO:0000160">
    <property type="term" value="P:phosphorelay signal transduction system"/>
    <property type="evidence" value="ECO:0007669"/>
    <property type="project" value="InterPro"/>
</dbReference>
<dbReference type="AlphaFoldDB" id="A0A7V7PKB6"/>
<dbReference type="PROSITE" id="PS50110">
    <property type="entry name" value="RESPONSE_REGULATORY"/>
    <property type="match status" value="1"/>
</dbReference>
<sequence>MRAARARATGDACLCPDRCAGSLRPRAPRGRTGWPTNCNSRPLLFPARQSVAYRNGERLEPAMIDTAERCLSGKRILVVEDDWFLAMAMAQQLEDAGATVVGPAPDLEEAMETVRTERIDGALLDVGLDEMRSFPVADVLKARRVPFVFASAFGRRAFPNAYADVPNLGKPFDVRDAAKALFG</sequence>
<dbReference type="SMART" id="SM00448">
    <property type="entry name" value="REC"/>
    <property type="match status" value="1"/>
</dbReference>
<gene>
    <name evidence="3" type="ORF">F6X38_21900</name>
</gene>
<protein>
    <submittedName>
        <fullName evidence="3">Response regulator</fullName>
    </submittedName>
</protein>
<dbReference type="Gene3D" id="3.40.50.2300">
    <property type="match status" value="1"/>
</dbReference>
<reference evidence="3 4" key="1">
    <citation type="submission" date="2019-09" db="EMBL/GenBank/DDBJ databases">
        <title>YIM 132180 draft genome.</title>
        <authorList>
            <person name="Zhang K."/>
        </authorList>
    </citation>
    <scope>NUCLEOTIDE SEQUENCE [LARGE SCALE GENOMIC DNA]</scope>
    <source>
        <strain evidence="3 4">YIM 132180</strain>
    </source>
</reference>
<evidence type="ECO:0000259" key="2">
    <source>
        <dbReference type="PROSITE" id="PS50110"/>
    </source>
</evidence>
<dbReference type="EMBL" id="VZDO01000025">
    <property type="protein sequence ID" value="KAB0676200.1"/>
    <property type="molecule type" value="Genomic_DNA"/>
</dbReference>
<dbReference type="SUPFAM" id="SSF52172">
    <property type="entry name" value="CheY-like"/>
    <property type="match status" value="1"/>
</dbReference>
<keyword evidence="1" id="KW-0597">Phosphoprotein</keyword>
<accession>A0A7V7PKB6</accession>
<feature type="domain" description="Response regulatory" evidence="2">
    <location>
        <begin position="75"/>
        <end position="183"/>
    </location>
</feature>
<evidence type="ECO:0000313" key="4">
    <source>
        <dbReference type="Proteomes" id="UP000432089"/>
    </source>
</evidence>
<organism evidence="3 4">
    <name type="scientific">Plantimonas leprariae</name>
    <dbReference type="NCBI Taxonomy" id="2615207"/>
    <lineage>
        <taxon>Bacteria</taxon>
        <taxon>Pseudomonadati</taxon>
        <taxon>Pseudomonadota</taxon>
        <taxon>Alphaproteobacteria</taxon>
        <taxon>Hyphomicrobiales</taxon>
        <taxon>Aurantimonadaceae</taxon>
        <taxon>Plantimonas</taxon>
    </lineage>
</organism>
<evidence type="ECO:0000256" key="1">
    <source>
        <dbReference type="PROSITE-ProRule" id="PRU00169"/>
    </source>
</evidence>
<comment type="caution">
    <text evidence="3">The sequence shown here is derived from an EMBL/GenBank/DDBJ whole genome shotgun (WGS) entry which is preliminary data.</text>
</comment>
<dbReference type="InterPro" id="IPR011006">
    <property type="entry name" value="CheY-like_superfamily"/>
</dbReference>